<dbReference type="Proteomes" id="UP000177152">
    <property type="component" value="Unassembled WGS sequence"/>
</dbReference>
<protein>
    <recommendedName>
        <fullName evidence="1">Transposase IS200-like domain-containing protein</fullName>
    </recommendedName>
</protein>
<evidence type="ECO:0000313" key="2">
    <source>
        <dbReference type="EMBL" id="OGZ95921.1"/>
    </source>
</evidence>
<evidence type="ECO:0000259" key="1">
    <source>
        <dbReference type="Pfam" id="PF01797"/>
    </source>
</evidence>
<dbReference type="InterPro" id="IPR002686">
    <property type="entry name" value="Transposase_17"/>
</dbReference>
<dbReference type="Gene3D" id="3.30.70.1290">
    <property type="entry name" value="Transposase IS200-like"/>
    <property type="match status" value="1"/>
</dbReference>
<evidence type="ECO:0000313" key="3">
    <source>
        <dbReference type="Proteomes" id="UP000177152"/>
    </source>
</evidence>
<comment type="caution">
    <text evidence="2">The sequence shown here is derived from an EMBL/GenBank/DDBJ whole genome shotgun (WGS) entry which is preliminary data.</text>
</comment>
<dbReference type="AlphaFoldDB" id="A0A1G2KBM2"/>
<gene>
    <name evidence="2" type="ORF">A2633_02450</name>
</gene>
<sequence length="74" mass="9137">MATYQNDYHHVYLCDYHIVISTKYRRKIINDGIFAYLKRKLLEITEHYSKLFIKEANLPRIEKWKFLLLNNKIF</sequence>
<dbReference type="GO" id="GO:0006313">
    <property type="term" value="P:DNA transposition"/>
    <property type="evidence" value="ECO:0007669"/>
    <property type="project" value="InterPro"/>
</dbReference>
<name>A0A1G2KBM2_9BACT</name>
<dbReference type="Pfam" id="PF01797">
    <property type="entry name" value="Y1_Tnp"/>
    <property type="match status" value="1"/>
</dbReference>
<organism evidence="2 3">
    <name type="scientific">Candidatus Sungbacteria bacterium RIFCSPHIGHO2_01_FULL_47_32</name>
    <dbReference type="NCBI Taxonomy" id="1802264"/>
    <lineage>
        <taxon>Bacteria</taxon>
        <taxon>Candidatus Sungiibacteriota</taxon>
    </lineage>
</organism>
<proteinExistence type="predicted"/>
<accession>A0A1G2KBM2</accession>
<reference evidence="2 3" key="1">
    <citation type="journal article" date="2016" name="Nat. Commun.">
        <title>Thousands of microbial genomes shed light on interconnected biogeochemical processes in an aquifer system.</title>
        <authorList>
            <person name="Anantharaman K."/>
            <person name="Brown C.T."/>
            <person name="Hug L.A."/>
            <person name="Sharon I."/>
            <person name="Castelle C.J."/>
            <person name="Probst A.J."/>
            <person name="Thomas B.C."/>
            <person name="Singh A."/>
            <person name="Wilkins M.J."/>
            <person name="Karaoz U."/>
            <person name="Brodie E.L."/>
            <person name="Williams K.H."/>
            <person name="Hubbard S.S."/>
            <person name="Banfield J.F."/>
        </authorList>
    </citation>
    <scope>NUCLEOTIDE SEQUENCE [LARGE SCALE GENOMIC DNA]</scope>
</reference>
<dbReference type="SUPFAM" id="SSF143422">
    <property type="entry name" value="Transposase IS200-like"/>
    <property type="match status" value="1"/>
</dbReference>
<dbReference type="EMBL" id="MHQC01000002">
    <property type="protein sequence ID" value="OGZ95921.1"/>
    <property type="molecule type" value="Genomic_DNA"/>
</dbReference>
<dbReference type="GO" id="GO:0004803">
    <property type="term" value="F:transposase activity"/>
    <property type="evidence" value="ECO:0007669"/>
    <property type="project" value="InterPro"/>
</dbReference>
<dbReference type="InterPro" id="IPR036515">
    <property type="entry name" value="Transposase_17_sf"/>
</dbReference>
<feature type="domain" description="Transposase IS200-like" evidence="1">
    <location>
        <begin position="11"/>
        <end position="49"/>
    </location>
</feature>
<dbReference type="GO" id="GO:0003677">
    <property type="term" value="F:DNA binding"/>
    <property type="evidence" value="ECO:0007669"/>
    <property type="project" value="InterPro"/>
</dbReference>